<dbReference type="EMBL" id="BKCJ010383707">
    <property type="protein sequence ID" value="GFA19472.1"/>
    <property type="molecule type" value="Genomic_DNA"/>
</dbReference>
<dbReference type="AlphaFoldDB" id="A0A699J9T0"/>
<protein>
    <recommendedName>
        <fullName evidence="2">Xylulose kinase-1</fullName>
    </recommendedName>
</protein>
<evidence type="ECO:0008006" key="2">
    <source>
        <dbReference type="Google" id="ProtNLM"/>
    </source>
</evidence>
<reference evidence="1" key="1">
    <citation type="journal article" date="2019" name="Sci. Rep.">
        <title>Draft genome of Tanacetum cinerariifolium, the natural source of mosquito coil.</title>
        <authorList>
            <person name="Yamashiro T."/>
            <person name="Shiraishi A."/>
            <person name="Satake H."/>
            <person name="Nakayama K."/>
        </authorList>
    </citation>
    <scope>NUCLEOTIDE SEQUENCE</scope>
</reference>
<sequence length="215" mass="24551">PNVNAKFSSFKPHFPKRRHFNQRSTAKTNTFSRKIKTAKEKNVTTAGPKAIINAAEEKKENAVKSSACWIWRPNGKLIDRTSKDSGSYTLKRFNYVDPNGRLKIKKFLIVDAPAKPDESVGFEQILDFLKSKPIHYALTVNPTIYVSYVKQFWATAKVKKVNDQEQIQALVDKKKVIIMEDNIRSDLYFDDAEGTVCLLNEAIFEGLVRMGYEKS</sequence>
<organism evidence="1">
    <name type="scientific">Tanacetum cinerariifolium</name>
    <name type="common">Dalmatian daisy</name>
    <name type="synonym">Chrysanthemum cinerariifolium</name>
    <dbReference type="NCBI Taxonomy" id="118510"/>
    <lineage>
        <taxon>Eukaryota</taxon>
        <taxon>Viridiplantae</taxon>
        <taxon>Streptophyta</taxon>
        <taxon>Embryophyta</taxon>
        <taxon>Tracheophyta</taxon>
        <taxon>Spermatophyta</taxon>
        <taxon>Magnoliopsida</taxon>
        <taxon>eudicotyledons</taxon>
        <taxon>Gunneridae</taxon>
        <taxon>Pentapetalae</taxon>
        <taxon>asterids</taxon>
        <taxon>campanulids</taxon>
        <taxon>Asterales</taxon>
        <taxon>Asteraceae</taxon>
        <taxon>Asteroideae</taxon>
        <taxon>Anthemideae</taxon>
        <taxon>Anthemidinae</taxon>
        <taxon>Tanacetum</taxon>
    </lineage>
</organism>
<name>A0A699J9T0_TANCI</name>
<evidence type="ECO:0000313" key="1">
    <source>
        <dbReference type="EMBL" id="GFA19472.1"/>
    </source>
</evidence>
<comment type="caution">
    <text evidence="1">The sequence shown here is derived from an EMBL/GenBank/DDBJ whole genome shotgun (WGS) entry which is preliminary data.</text>
</comment>
<gene>
    <name evidence="1" type="ORF">Tci_591444</name>
</gene>
<accession>A0A699J9T0</accession>
<feature type="non-terminal residue" evidence="1">
    <location>
        <position position="1"/>
    </location>
</feature>
<proteinExistence type="predicted"/>